<feature type="compositionally biased region" description="Polar residues" evidence="1">
    <location>
        <begin position="65"/>
        <end position="78"/>
    </location>
</feature>
<evidence type="ECO:0000256" key="1">
    <source>
        <dbReference type="SAM" id="MobiDB-lite"/>
    </source>
</evidence>
<dbReference type="KEGG" id="mbe:MBM_02376"/>
<sequence length="574" mass="61781">MSADLLAEFDSFYTPPTDKKVAAVPASNDLSFLSNPGQSGTPGYAEGTQAPAKASGGDIWGDMSDIQTSAPASDSTAIQEDLWGSWEASASDKPQAPAQVNVTAKKERWLGGLKTPAAQAIAQRGHTRARSSTIDLFANNMQELPSLVETKKPVPGRQPSSGDVLFDADEASAEADDDDEFGEFETVAVPEAPPAQLPSRSLEQIFGTISLTAKPPMEHAGVLVSSNGLPPGGLPYSQAPEKSSFRERDRFGDLPAIATVTKKPSSVKNISAPDSAASPVTPWPEHESPKPHPYLDSPAPNPLDDDQLGKFTDLPADTPAINFPRTAPVIEADVWKWDNANGILSPAKEPAPPVNEAPPTNIPPPSVILALFPHLFDLPQSSLFKAVANQPFSLKNRILSNPATIDFLRAYLLIATVAARIIAGRKLRWKRDTRLSQAMKIGPAAAGGKGGMKLAGVDKTELVREEREAADLVRVWKEHLGRLKSAVAVANTSLKDVKLHLAIPEISEVMLVKCQEGALTAPKCCLICGLRREERVAKVDETVEDSFGEWWVEHWGHRACKNFWQEHEGKLKAG</sequence>
<evidence type="ECO:0000313" key="2">
    <source>
        <dbReference type="EMBL" id="EKD19139.1"/>
    </source>
</evidence>
<keyword evidence="3" id="KW-1185">Reference proteome</keyword>
<dbReference type="eggNOG" id="ENOG502SAHR">
    <property type="taxonomic scope" value="Eukaryota"/>
</dbReference>
<organism evidence="2 3">
    <name type="scientific">Marssonina brunnea f. sp. multigermtubi (strain MB_m1)</name>
    <name type="common">Marssonina leaf spot fungus</name>
    <dbReference type="NCBI Taxonomy" id="1072389"/>
    <lineage>
        <taxon>Eukaryota</taxon>
        <taxon>Fungi</taxon>
        <taxon>Dikarya</taxon>
        <taxon>Ascomycota</taxon>
        <taxon>Pezizomycotina</taxon>
        <taxon>Leotiomycetes</taxon>
        <taxon>Helotiales</taxon>
        <taxon>Drepanopezizaceae</taxon>
        <taxon>Drepanopeziza</taxon>
    </lineage>
</organism>
<dbReference type="EMBL" id="JH921431">
    <property type="protein sequence ID" value="EKD19139.1"/>
    <property type="molecule type" value="Genomic_DNA"/>
</dbReference>
<proteinExistence type="predicted"/>
<dbReference type="InParanoid" id="K1Y213"/>
<dbReference type="PANTHER" id="PTHR42084:SF1">
    <property type="entry name" value="SERINE_THREONINE-PROTEIN KINASE PPK6"/>
    <property type="match status" value="1"/>
</dbReference>
<feature type="compositionally biased region" description="Polar residues" evidence="1">
    <location>
        <begin position="29"/>
        <end position="41"/>
    </location>
</feature>
<protein>
    <submittedName>
        <fullName evidence="2">Serine/threonine-protein kinase ppk6</fullName>
    </submittedName>
</protein>
<reference evidence="2 3" key="1">
    <citation type="journal article" date="2012" name="BMC Genomics">
        <title>Sequencing the genome of Marssonina brunnea reveals fungus-poplar co-evolution.</title>
        <authorList>
            <person name="Zhu S."/>
            <person name="Cao Y.-Z."/>
            <person name="Jiang C."/>
            <person name="Tan B.-Y."/>
            <person name="Wang Z."/>
            <person name="Feng S."/>
            <person name="Zhang L."/>
            <person name="Su X.-H."/>
            <person name="Brejova B."/>
            <person name="Vinar T."/>
            <person name="Xu M."/>
            <person name="Wang M.-X."/>
            <person name="Zhang S.-G."/>
            <person name="Huang M.-R."/>
            <person name="Wu R."/>
            <person name="Zhou Y."/>
        </authorList>
    </citation>
    <scope>NUCLEOTIDE SEQUENCE [LARGE SCALE GENOMIC DNA]</scope>
    <source>
        <strain evidence="2 3">MB_m1</strain>
    </source>
</reference>
<dbReference type="HOGENOM" id="CLU_022340_2_0_1"/>
<keyword evidence="2" id="KW-0418">Kinase</keyword>
<accession>K1Y213</accession>
<dbReference type="OrthoDB" id="5420391at2759"/>
<dbReference type="Proteomes" id="UP000006753">
    <property type="component" value="Unassembled WGS sequence"/>
</dbReference>
<keyword evidence="2" id="KW-0808">Transferase</keyword>
<name>K1Y213_MARBU</name>
<dbReference type="AlphaFoldDB" id="K1Y213"/>
<evidence type="ECO:0000313" key="3">
    <source>
        <dbReference type="Proteomes" id="UP000006753"/>
    </source>
</evidence>
<dbReference type="GeneID" id="18758311"/>
<feature type="region of interest" description="Disordered" evidence="1">
    <location>
        <begin position="263"/>
        <end position="304"/>
    </location>
</feature>
<dbReference type="PANTHER" id="PTHR42084">
    <property type="entry name" value="YALI0E26631P"/>
    <property type="match status" value="1"/>
</dbReference>
<gene>
    <name evidence="2" type="ORF">MBM_02376</name>
</gene>
<feature type="region of interest" description="Disordered" evidence="1">
    <location>
        <begin position="29"/>
        <end position="78"/>
    </location>
</feature>
<dbReference type="OMA" id="WGEFIDG"/>
<dbReference type="GO" id="GO:0016301">
    <property type="term" value="F:kinase activity"/>
    <property type="evidence" value="ECO:0007669"/>
    <property type="project" value="UniProtKB-KW"/>
</dbReference>